<dbReference type="InterPro" id="IPR007110">
    <property type="entry name" value="Ig-like_dom"/>
</dbReference>
<dbReference type="SUPFAM" id="SSF48726">
    <property type="entry name" value="Immunoglobulin"/>
    <property type="match status" value="5"/>
</dbReference>
<keyword evidence="8" id="KW-1015">Disulfide bond</keyword>
<dbReference type="GO" id="GO:0002250">
    <property type="term" value="P:adaptive immune response"/>
    <property type="evidence" value="ECO:0007669"/>
    <property type="project" value="UniProtKB-KW"/>
</dbReference>
<keyword evidence="7 12" id="KW-0472">Membrane</keyword>
<keyword evidence="6" id="KW-1064">Adaptive immunity</keyword>
<dbReference type="Pfam" id="PF00993">
    <property type="entry name" value="MHC_II_alpha"/>
    <property type="match status" value="1"/>
</dbReference>
<dbReference type="InterPro" id="IPR011162">
    <property type="entry name" value="MHC_I/II-like_Ag-recog"/>
</dbReference>
<keyword evidence="3 12" id="KW-0812">Transmembrane</keyword>
<evidence type="ECO:0000259" key="14">
    <source>
        <dbReference type="PROSITE" id="PS50835"/>
    </source>
</evidence>
<keyword evidence="9" id="KW-0325">Glycoprotein</keyword>
<dbReference type="InterPro" id="IPR014745">
    <property type="entry name" value="MHC_II_a/b_N"/>
</dbReference>
<dbReference type="PROSITE" id="PS00290">
    <property type="entry name" value="IG_MHC"/>
    <property type="match status" value="2"/>
</dbReference>
<dbReference type="Pfam" id="PF00969">
    <property type="entry name" value="MHC_II_beta"/>
    <property type="match status" value="3"/>
</dbReference>
<gene>
    <name evidence="15" type="primary">IcpuDAB</name>
    <name evidence="15" type="ORF">DAT39_022786</name>
</gene>
<feature type="non-terminal residue" evidence="15">
    <location>
        <position position="1"/>
    </location>
</feature>
<evidence type="ECO:0000256" key="7">
    <source>
        <dbReference type="ARBA" id="ARBA00023136"/>
    </source>
</evidence>
<accession>A0A8J4T2F2</accession>
<comment type="similarity">
    <text evidence="2">Belongs to the MHC class II family.</text>
</comment>
<keyword evidence="11" id="KW-0393">Immunoglobulin domain</keyword>
<evidence type="ECO:0000256" key="1">
    <source>
        <dbReference type="ARBA" id="ARBA00004479"/>
    </source>
</evidence>
<evidence type="ECO:0000256" key="3">
    <source>
        <dbReference type="ARBA" id="ARBA00022692"/>
    </source>
</evidence>
<keyword evidence="10" id="KW-0491">MHC II</keyword>
<dbReference type="InterPro" id="IPR003006">
    <property type="entry name" value="Ig/MHC_CS"/>
</dbReference>
<evidence type="ECO:0000256" key="10">
    <source>
        <dbReference type="ARBA" id="ARBA00023182"/>
    </source>
</evidence>
<dbReference type="PANTHER" id="PTHR19944:SF99">
    <property type="entry name" value="HLA CLASS II HISTOCOMPATIBILITY ANTIGEN, DRB1 BETA CHAIN"/>
    <property type="match status" value="1"/>
</dbReference>
<dbReference type="SUPFAM" id="SSF54452">
    <property type="entry name" value="MHC antigen-recognition domain"/>
    <property type="match status" value="4"/>
</dbReference>
<comment type="caution">
    <text evidence="15">The sequence shown here is derived from an EMBL/GenBank/DDBJ whole genome shotgun (WGS) entry which is preliminary data.</text>
</comment>
<proteinExistence type="inferred from homology"/>
<sequence length="903" mass="103503">MAKLWMCLLVELFSMLNAIDGYYMEGRSECIYSSSDLSDMVYIDSCIFNKIRYRWFNSTVGKYQGYTQHGIFNAERFNNDTAFMQRKREDINACKQNARNRYSAIIGKSVEPRIMVKSVKQSDASHPAMLMCSAYNFYPKFIKMTWLRNGKEVEGGLTSTEEMADGDWYYQVHSHLEYTPESGEEISCVVEHASFRKPMSYKWDPSAPASERSKIAIGASDKHEDIKISGCSESDKEYEIQHDEEEILHSDFKNQNLVINLPAFAEPILWPGGYEYSLSEQVICKHNYDIIMTYDKPETEDLDVPQNSIYPRDNVRLGTESTLICYSTRFFPPPVHISWTRNGVNVTDDSTLSQFYPNKDDTYNQFSHLPFTPQEGDVYTCTVEHKSLETPDTKTWGGYYNERRTQCIYSSRDLSDMVYVDTYIFNKIRYWWYNSTVGRFQGYTHLGIYNAERFNNDTVVLERVRNDMDGFCKHNAQLYYTAINDKSVEPEVEVKSVKQSDGSHPAVLVCSAYSFYPKLIKVTWMRNGREVEGDVTSTEEMADGDWYYQVHSHLEYTPESGEEISCVVEHASFSKPMSYKWDPSVLASERSKIAIGASGLVLGIVLSAAGFIYYKRKSSGPYWTRNGVNVTDDSTLSQFYPNEDGTYNQFSHLPFTPQEGDVYSCTVEHKALETPDTKTWDVDVELPSVGPAVFCGLGLAVGLLGVATGTFFLIKGNQCGFYYEMRTQCIHSSRDLSDMVLLHTQTFNKIRCFWFNSTVGKFQGYTQYGILVAEWFNNNTVNLESWRAAVNDVCKPNVQKYYPAIIDKSVEPEVEVKSVKQSYGSHPAVLVCSAYSFYPKLIKMTWLRNGREVQGGVTSTEEMADGDWYYQVHSHLEYTPESGQEISCVVEHASFNKPMVYKW</sequence>
<dbReference type="AlphaFoldDB" id="A0A8J4T2F2"/>
<feature type="domain" description="Ig-like" evidence="14">
    <location>
        <begin position="112"/>
        <end position="200"/>
    </location>
</feature>
<dbReference type="Gene3D" id="2.60.40.10">
    <property type="entry name" value="Immunoglobulins"/>
    <property type="match status" value="5"/>
</dbReference>
<feature type="domain" description="Ig-like" evidence="14">
    <location>
        <begin position="490"/>
        <end position="578"/>
    </location>
</feature>
<feature type="transmembrane region" description="Helical" evidence="12">
    <location>
        <begin position="593"/>
        <end position="614"/>
    </location>
</feature>
<evidence type="ECO:0000256" key="12">
    <source>
        <dbReference type="SAM" id="Phobius"/>
    </source>
</evidence>
<feature type="signal peptide" evidence="13">
    <location>
        <begin position="1"/>
        <end position="21"/>
    </location>
</feature>
<dbReference type="Proteomes" id="UP000727407">
    <property type="component" value="Unassembled WGS sequence"/>
</dbReference>
<dbReference type="PROSITE" id="PS50835">
    <property type="entry name" value="IG_LIKE"/>
    <property type="match status" value="4"/>
</dbReference>
<organism evidence="15 16">
    <name type="scientific">Clarias magur</name>
    <name type="common">Asian catfish</name>
    <name type="synonym">Macropteronotus magur</name>
    <dbReference type="NCBI Taxonomy" id="1594786"/>
    <lineage>
        <taxon>Eukaryota</taxon>
        <taxon>Metazoa</taxon>
        <taxon>Chordata</taxon>
        <taxon>Craniata</taxon>
        <taxon>Vertebrata</taxon>
        <taxon>Euteleostomi</taxon>
        <taxon>Actinopterygii</taxon>
        <taxon>Neopterygii</taxon>
        <taxon>Teleostei</taxon>
        <taxon>Ostariophysi</taxon>
        <taxon>Siluriformes</taxon>
        <taxon>Clariidae</taxon>
        <taxon>Clarias</taxon>
    </lineage>
</organism>
<feature type="domain" description="Ig-like" evidence="14">
    <location>
        <begin position="812"/>
        <end position="900"/>
    </location>
</feature>
<dbReference type="InterPro" id="IPR036179">
    <property type="entry name" value="Ig-like_dom_sf"/>
</dbReference>
<keyword evidence="4" id="KW-0391">Immunity</keyword>
<evidence type="ECO:0000313" key="15">
    <source>
        <dbReference type="EMBL" id="KAF5884935.1"/>
    </source>
</evidence>
<evidence type="ECO:0000256" key="11">
    <source>
        <dbReference type="ARBA" id="ARBA00023319"/>
    </source>
</evidence>
<comment type="subcellular location">
    <subcellularLocation>
        <location evidence="1">Membrane</location>
        <topology evidence="1">Single-pass type I membrane protein</topology>
    </subcellularLocation>
</comment>
<dbReference type="Pfam" id="PF07654">
    <property type="entry name" value="C1-set"/>
    <property type="match status" value="5"/>
</dbReference>
<dbReference type="SMART" id="SM00920">
    <property type="entry name" value="MHC_II_alpha"/>
    <property type="match status" value="1"/>
</dbReference>
<keyword evidence="16" id="KW-1185">Reference proteome</keyword>
<evidence type="ECO:0000256" key="9">
    <source>
        <dbReference type="ARBA" id="ARBA00023180"/>
    </source>
</evidence>
<dbReference type="EMBL" id="QNUK01001271">
    <property type="protein sequence ID" value="KAF5884935.1"/>
    <property type="molecule type" value="Genomic_DNA"/>
</dbReference>
<dbReference type="InterPro" id="IPR050160">
    <property type="entry name" value="MHC/Immunoglobulin"/>
</dbReference>
<dbReference type="GO" id="GO:0042613">
    <property type="term" value="C:MHC class II protein complex"/>
    <property type="evidence" value="ECO:0007669"/>
    <property type="project" value="UniProtKB-KW"/>
</dbReference>
<feature type="transmembrane region" description="Helical" evidence="12">
    <location>
        <begin position="692"/>
        <end position="714"/>
    </location>
</feature>
<dbReference type="InterPro" id="IPR003597">
    <property type="entry name" value="Ig_C1-set"/>
</dbReference>
<dbReference type="OrthoDB" id="8925804at2759"/>
<dbReference type="Gene3D" id="3.10.320.10">
    <property type="entry name" value="Class II Histocompatibility Antigen, M Beta Chain, Chain B, domain 1"/>
    <property type="match status" value="4"/>
</dbReference>
<evidence type="ECO:0000256" key="13">
    <source>
        <dbReference type="SAM" id="SignalP"/>
    </source>
</evidence>
<dbReference type="SMART" id="SM00921">
    <property type="entry name" value="MHC_II_beta"/>
    <property type="match status" value="3"/>
</dbReference>
<evidence type="ECO:0000256" key="6">
    <source>
        <dbReference type="ARBA" id="ARBA00023130"/>
    </source>
</evidence>
<dbReference type="InterPro" id="IPR013783">
    <property type="entry name" value="Ig-like_fold"/>
</dbReference>
<feature type="chain" id="PRO_5035277167" evidence="13">
    <location>
        <begin position="22"/>
        <end position="903"/>
    </location>
</feature>
<protein>
    <submittedName>
        <fullName evidence="15">MHC class II beta chain</fullName>
    </submittedName>
</protein>
<reference evidence="15" key="1">
    <citation type="submission" date="2020-07" db="EMBL/GenBank/DDBJ databases">
        <title>Clarias magur genome sequencing, assembly and annotation.</title>
        <authorList>
            <person name="Kushwaha B."/>
            <person name="Kumar R."/>
            <person name="Das P."/>
            <person name="Joshi C.G."/>
            <person name="Kumar D."/>
            <person name="Nagpure N.S."/>
            <person name="Pandey M."/>
            <person name="Agarwal S."/>
            <person name="Srivastava S."/>
            <person name="Singh M."/>
            <person name="Sahoo L."/>
            <person name="Jayasankar P."/>
            <person name="Meher P.K."/>
            <person name="Koringa P.G."/>
            <person name="Iquebal M.A."/>
            <person name="Das S.P."/>
            <person name="Bit A."/>
            <person name="Patnaik S."/>
            <person name="Patel N."/>
            <person name="Shah T.M."/>
            <person name="Hinsu A."/>
            <person name="Jena J.K."/>
        </authorList>
    </citation>
    <scope>NUCLEOTIDE SEQUENCE</scope>
    <source>
        <strain evidence="15">CIFAMagur01</strain>
        <tissue evidence="15">Testis</tissue>
    </source>
</reference>
<keyword evidence="13" id="KW-0732">Signal</keyword>
<evidence type="ECO:0000256" key="2">
    <source>
        <dbReference type="ARBA" id="ARBA00007394"/>
    </source>
</evidence>
<keyword evidence="5 12" id="KW-1133">Transmembrane helix</keyword>
<evidence type="ECO:0000313" key="16">
    <source>
        <dbReference type="Proteomes" id="UP000727407"/>
    </source>
</evidence>
<evidence type="ECO:0000256" key="4">
    <source>
        <dbReference type="ARBA" id="ARBA00022859"/>
    </source>
</evidence>
<name>A0A8J4T2F2_CLAMG</name>
<dbReference type="SMART" id="SM00407">
    <property type="entry name" value="IGc1"/>
    <property type="match status" value="5"/>
</dbReference>
<dbReference type="GO" id="GO:0002504">
    <property type="term" value="P:antigen processing and presentation of peptide or polysaccharide antigen via MHC class II"/>
    <property type="evidence" value="ECO:0007669"/>
    <property type="project" value="UniProtKB-KW"/>
</dbReference>
<dbReference type="InterPro" id="IPR001003">
    <property type="entry name" value="MHC_II_a_N"/>
</dbReference>
<dbReference type="InterPro" id="IPR000353">
    <property type="entry name" value="MHC_II_b_N"/>
</dbReference>
<feature type="domain" description="Ig-like" evidence="14">
    <location>
        <begin position="305"/>
        <end position="397"/>
    </location>
</feature>
<evidence type="ECO:0000256" key="5">
    <source>
        <dbReference type="ARBA" id="ARBA00022989"/>
    </source>
</evidence>
<evidence type="ECO:0000256" key="8">
    <source>
        <dbReference type="ARBA" id="ARBA00023157"/>
    </source>
</evidence>
<dbReference type="PANTHER" id="PTHR19944">
    <property type="entry name" value="MHC CLASS II-RELATED"/>
    <property type="match status" value="1"/>
</dbReference>